<gene>
    <name evidence="2" type="ORF">N018_13040</name>
</gene>
<dbReference type="Proteomes" id="UP000019089">
    <property type="component" value="Chromosome"/>
</dbReference>
<evidence type="ECO:0000256" key="1">
    <source>
        <dbReference type="SAM" id="Phobius"/>
    </source>
</evidence>
<accession>W0MYU7</accession>
<dbReference type="STRING" id="1357279.N018_13040"/>
<dbReference type="EMBL" id="CP007014">
    <property type="protein sequence ID" value="AHG43607.1"/>
    <property type="molecule type" value="Genomic_DNA"/>
</dbReference>
<keyword evidence="1" id="KW-0812">Transmembrane</keyword>
<feature type="transmembrane region" description="Helical" evidence="1">
    <location>
        <begin position="6"/>
        <end position="29"/>
    </location>
</feature>
<proteinExistence type="predicted"/>
<sequence length="112" mass="12484">MKWSEVLSIVSSIASITGMSLLTAGTVIGEGNPRQLAWIVTTTICAAMLCIGCLYAVAQGLRWADRVYLLDEPPSVRFILWCFFGSFLLIFSLFFLIGAWYALEEVWTLQIP</sequence>
<evidence type="ECO:0000313" key="2">
    <source>
        <dbReference type="EMBL" id="AHG43607.1"/>
    </source>
</evidence>
<feature type="transmembrane region" description="Helical" evidence="1">
    <location>
        <begin position="36"/>
        <end position="58"/>
    </location>
</feature>
<name>W0MYU7_PSESX</name>
<keyword evidence="1" id="KW-1133">Transmembrane helix</keyword>
<keyword evidence="1" id="KW-0472">Membrane</keyword>
<dbReference type="KEGG" id="psyr:N018_13040"/>
<dbReference type="AlphaFoldDB" id="W0MYU7"/>
<evidence type="ECO:0000313" key="3">
    <source>
        <dbReference type="Proteomes" id="UP000019089"/>
    </source>
</evidence>
<feature type="transmembrane region" description="Helical" evidence="1">
    <location>
        <begin position="78"/>
        <end position="103"/>
    </location>
</feature>
<reference evidence="2 3" key="1">
    <citation type="submission" date="2013-12" db="EMBL/GenBank/DDBJ databases">
        <title>Interactions Between Genome Architecture and Virulence Genes in Pseudomonas syringae, strain CC1557 as a model.</title>
        <authorList>
            <person name="Baltrus D."/>
            <person name="Hockett K."/>
            <person name="Karlsrud E."/>
            <person name="Dougherty K."/>
            <person name="Nishimura M."/>
        </authorList>
    </citation>
    <scope>NUCLEOTIDE SEQUENCE [LARGE SCALE GENOMIC DNA]</scope>
    <source>
        <strain evidence="2 3">CC1557</strain>
    </source>
</reference>
<dbReference type="HOGENOM" id="CLU_2143711_0_0_6"/>
<protein>
    <submittedName>
        <fullName evidence="2">Uncharacterized protein</fullName>
    </submittedName>
</protein>
<organism evidence="2 3">
    <name type="scientific">Pseudomonas syringae CC1557</name>
    <dbReference type="NCBI Taxonomy" id="1357279"/>
    <lineage>
        <taxon>Bacteria</taxon>
        <taxon>Pseudomonadati</taxon>
        <taxon>Pseudomonadota</taxon>
        <taxon>Gammaproteobacteria</taxon>
        <taxon>Pseudomonadales</taxon>
        <taxon>Pseudomonadaceae</taxon>
        <taxon>Pseudomonas</taxon>
        <taxon>Pseudomonas syringae</taxon>
    </lineage>
</organism>